<name>A0A7R9LDP1_9ACAR</name>
<feature type="compositionally biased region" description="Polar residues" evidence="6">
    <location>
        <begin position="694"/>
        <end position="708"/>
    </location>
</feature>
<feature type="compositionally biased region" description="Low complexity" evidence="6">
    <location>
        <begin position="546"/>
        <end position="566"/>
    </location>
</feature>
<gene>
    <name evidence="8" type="ORF">ONB1V03_LOCUS2194</name>
</gene>
<organism evidence="8">
    <name type="scientific">Oppiella nova</name>
    <dbReference type="NCBI Taxonomy" id="334625"/>
    <lineage>
        <taxon>Eukaryota</taxon>
        <taxon>Metazoa</taxon>
        <taxon>Ecdysozoa</taxon>
        <taxon>Arthropoda</taxon>
        <taxon>Chelicerata</taxon>
        <taxon>Arachnida</taxon>
        <taxon>Acari</taxon>
        <taxon>Acariformes</taxon>
        <taxon>Sarcoptiformes</taxon>
        <taxon>Oribatida</taxon>
        <taxon>Brachypylina</taxon>
        <taxon>Oppioidea</taxon>
        <taxon>Oppiidae</taxon>
        <taxon>Oppiella</taxon>
    </lineage>
</organism>
<feature type="region of interest" description="Disordered" evidence="6">
    <location>
        <begin position="677"/>
        <end position="758"/>
    </location>
</feature>
<feature type="region of interest" description="Disordered" evidence="6">
    <location>
        <begin position="627"/>
        <end position="658"/>
    </location>
</feature>
<dbReference type="SMART" id="SM00132">
    <property type="entry name" value="LIM"/>
    <property type="match status" value="2"/>
</dbReference>
<evidence type="ECO:0000259" key="7">
    <source>
        <dbReference type="PROSITE" id="PS50023"/>
    </source>
</evidence>
<dbReference type="FunFam" id="2.10.110.10:FF:000005">
    <property type="entry name" value="Testin isoform 1"/>
    <property type="match status" value="1"/>
</dbReference>
<dbReference type="EMBL" id="CAJPVJ010000477">
    <property type="protein sequence ID" value="CAG2162602.1"/>
    <property type="molecule type" value="Genomic_DNA"/>
</dbReference>
<dbReference type="Pfam" id="PF00412">
    <property type="entry name" value="LIM"/>
    <property type="match status" value="2"/>
</dbReference>
<feature type="compositionally biased region" description="Low complexity" evidence="6">
    <location>
        <begin position="738"/>
        <end position="755"/>
    </location>
</feature>
<keyword evidence="1 5" id="KW-0479">Metal-binding</keyword>
<feature type="compositionally biased region" description="Low complexity" evidence="6">
    <location>
        <begin position="679"/>
        <end position="693"/>
    </location>
</feature>
<dbReference type="Proteomes" id="UP000728032">
    <property type="component" value="Unassembled WGS sequence"/>
</dbReference>
<dbReference type="OrthoDB" id="10069167at2759"/>
<dbReference type="GO" id="GO:0046872">
    <property type="term" value="F:metal ion binding"/>
    <property type="evidence" value="ECO:0007669"/>
    <property type="project" value="UniProtKB-KW"/>
</dbReference>
<evidence type="ECO:0000256" key="3">
    <source>
        <dbReference type="ARBA" id="ARBA00022833"/>
    </source>
</evidence>
<keyword evidence="2" id="KW-0677">Repeat</keyword>
<evidence type="ECO:0000256" key="4">
    <source>
        <dbReference type="ARBA" id="ARBA00023038"/>
    </source>
</evidence>
<keyword evidence="9" id="KW-1185">Reference proteome</keyword>
<dbReference type="EMBL" id="OC915302">
    <property type="protein sequence ID" value="CAD7639778.1"/>
    <property type="molecule type" value="Genomic_DNA"/>
</dbReference>
<reference evidence="8" key="1">
    <citation type="submission" date="2020-11" db="EMBL/GenBank/DDBJ databases">
        <authorList>
            <person name="Tran Van P."/>
        </authorList>
    </citation>
    <scope>NUCLEOTIDE SEQUENCE</scope>
</reference>
<dbReference type="PROSITE" id="PS00478">
    <property type="entry name" value="LIM_DOMAIN_1"/>
    <property type="match status" value="1"/>
</dbReference>
<feature type="compositionally biased region" description="Polar residues" evidence="6">
    <location>
        <begin position="567"/>
        <end position="593"/>
    </location>
</feature>
<feature type="compositionally biased region" description="Basic residues" evidence="6">
    <location>
        <begin position="719"/>
        <end position="730"/>
    </location>
</feature>
<keyword evidence="4 5" id="KW-0440">LIM domain</keyword>
<accession>A0A7R9LDP1</accession>
<evidence type="ECO:0000256" key="6">
    <source>
        <dbReference type="SAM" id="MobiDB-lite"/>
    </source>
</evidence>
<dbReference type="AlphaFoldDB" id="A0A7R9LDP1"/>
<dbReference type="Gene3D" id="2.10.110.10">
    <property type="entry name" value="Cysteine Rich Protein"/>
    <property type="match status" value="4"/>
</dbReference>
<keyword evidence="3 5" id="KW-0862">Zinc</keyword>
<evidence type="ECO:0000313" key="8">
    <source>
        <dbReference type="EMBL" id="CAD7639778.1"/>
    </source>
</evidence>
<evidence type="ECO:0000256" key="1">
    <source>
        <dbReference type="ARBA" id="ARBA00022723"/>
    </source>
</evidence>
<feature type="region of interest" description="Disordered" evidence="6">
    <location>
        <begin position="546"/>
        <end position="593"/>
    </location>
</feature>
<dbReference type="SUPFAM" id="SSF57716">
    <property type="entry name" value="Glucocorticoid receptor-like (DNA-binding domain)"/>
    <property type="match status" value="2"/>
</dbReference>
<dbReference type="InterPro" id="IPR001781">
    <property type="entry name" value="Znf_LIM"/>
</dbReference>
<dbReference type="PANTHER" id="PTHR24211:SF20">
    <property type="entry name" value="PROTEIN ESPINAS-RELATED"/>
    <property type="match status" value="1"/>
</dbReference>
<evidence type="ECO:0000313" key="9">
    <source>
        <dbReference type="Proteomes" id="UP000728032"/>
    </source>
</evidence>
<proteinExistence type="predicted"/>
<feature type="domain" description="LIM zinc-binding" evidence="7">
    <location>
        <begin position="290"/>
        <end position="373"/>
    </location>
</feature>
<sequence length="808" mass="91455">MPSHDIQMFKLQTNEVKFVRNQQRKAQIKPQLFLNKTINYCFKCRTAIENGSYGVKITVVKNGHQNIGYTTTAEEDDTTAIKVNPSEPTHPTLNGSTALYHIECFTCEECREVLVDLKAYLYANPDSTDGPEWRAEQLKYQMPSHDIQMFKLQTNEVKFVRNQQRKAQIKPQLFLNKTINYCFKCRTAIENGSYGVKITVVKNGHQNIGYTTTAEEDDTTAIKVNPSEPTHPTLNGSTALYHIECFTCEECREVLVDLKAYLYANPDSTDGSRVANSLYCSRHFVELFKPRCQSCDHLIFDEECTEAEGKAWHLGHFACNECKRSLGGQQYIMADPSKQTDKKAMYGTKSPVPDKRKQQLPYCLTCFDILFGELCEECGELIGCDVGAISHEGRSWHAVDVCFKCNLCSKPLLGKPFLPAFDGRIYCSITCSQETIERNRFRERKKPRPLAHKDNKVSANVTNYSQNFANNSMNQQMLDYIQRYQQFTRAPDYVMEYMKQQLFHNGIDGHNDIIGATIECGSSLSEEERTNHHILDHKTVSAINNNNNNNINYNQMPSKTSSNSSSLNITPFDTNTRNTLKYNPSITSSSNETTPLLLRSLEERAKQLTQLSTQSNQPIRKTKIFSEQSLPQSESPSQTSQADQSSNSSLIENNNSMNHLNNGEVIADVRNCLEVDTPSTQSTALQSTSSQTTPEINPRQSTNKSVTFDPSVKEPTGRRTTRKSRSRPSKRHSEWSDSHSCSTCSTCSSSSSSSEENFDYESTLERNRNQWLGGTKIQYVSNDRKKNVSNNIVQPNTVHNHNDSCTIS</sequence>
<dbReference type="PANTHER" id="PTHR24211">
    <property type="entry name" value="LIM DOMAIN-CONTAINING PROTEIN"/>
    <property type="match status" value="1"/>
</dbReference>
<dbReference type="InterPro" id="IPR047120">
    <property type="entry name" value="Pk/Esn/Tes"/>
</dbReference>
<evidence type="ECO:0000256" key="5">
    <source>
        <dbReference type="PROSITE-ProRule" id="PRU00125"/>
    </source>
</evidence>
<protein>
    <recommendedName>
        <fullName evidence="7">LIM zinc-binding domain-containing protein</fullName>
    </recommendedName>
</protein>
<dbReference type="PROSITE" id="PS50023">
    <property type="entry name" value="LIM_DOMAIN_2"/>
    <property type="match status" value="1"/>
</dbReference>
<evidence type="ECO:0000256" key="2">
    <source>
        <dbReference type="ARBA" id="ARBA00022737"/>
    </source>
</evidence>